<dbReference type="EMBL" id="LAVV01007301">
    <property type="protein sequence ID" value="KNZ56373.1"/>
    <property type="molecule type" value="Genomic_DNA"/>
</dbReference>
<keyword evidence="2" id="KW-1185">Reference proteome</keyword>
<dbReference type="OrthoDB" id="1712839at2759"/>
<dbReference type="PANTHER" id="PTHR11439">
    <property type="entry name" value="GAG-POL-RELATED RETROTRANSPOSON"/>
    <property type="match status" value="1"/>
</dbReference>
<dbReference type="AlphaFoldDB" id="A0A0L6V6J9"/>
<organism evidence="1 2">
    <name type="scientific">Puccinia sorghi</name>
    <dbReference type="NCBI Taxonomy" id="27349"/>
    <lineage>
        <taxon>Eukaryota</taxon>
        <taxon>Fungi</taxon>
        <taxon>Dikarya</taxon>
        <taxon>Basidiomycota</taxon>
        <taxon>Pucciniomycotina</taxon>
        <taxon>Pucciniomycetes</taxon>
        <taxon>Pucciniales</taxon>
        <taxon>Pucciniaceae</taxon>
        <taxon>Puccinia</taxon>
    </lineage>
</organism>
<evidence type="ECO:0000313" key="1">
    <source>
        <dbReference type="EMBL" id="KNZ56373.1"/>
    </source>
</evidence>
<dbReference type="Proteomes" id="UP000037035">
    <property type="component" value="Unassembled WGS sequence"/>
</dbReference>
<protein>
    <recommendedName>
        <fullName evidence="3">Mitochondrial protein</fullName>
    </recommendedName>
</protein>
<accession>A0A0L6V6J9</accession>
<dbReference type="PANTHER" id="PTHR11439:SF463">
    <property type="entry name" value="REVERSE TRANSCRIPTASE TY1_COPIA-TYPE DOMAIN-CONTAINING PROTEIN"/>
    <property type="match status" value="1"/>
</dbReference>
<proteinExistence type="predicted"/>
<evidence type="ECO:0008006" key="3">
    <source>
        <dbReference type="Google" id="ProtNLM"/>
    </source>
</evidence>
<gene>
    <name evidence="1" type="ORF">VP01_2418g1</name>
</gene>
<name>A0A0L6V6J9_9BASI</name>
<evidence type="ECO:0000313" key="2">
    <source>
        <dbReference type="Proteomes" id="UP000037035"/>
    </source>
</evidence>
<reference evidence="1 2" key="1">
    <citation type="submission" date="2015-08" db="EMBL/GenBank/DDBJ databases">
        <title>Next Generation Sequencing and Analysis of the Genome of Puccinia sorghi L Schw, the Causal Agent of Maize Common Rust.</title>
        <authorList>
            <person name="Rochi L."/>
            <person name="Burguener G."/>
            <person name="Darino M."/>
            <person name="Turjanski A."/>
            <person name="Kreff E."/>
            <person name="Dieguez M.J."/>
            <person name="Sacco F."/>
        </authorList>
    </citation>
    <scope>NUCLEOTIDE SEQUENCE [LARGE SCALE GENOMIC DNA]</scope>
    <source>
        <strain evidence="1 2">RO10H11247</strain>
    </source>
</reference>
<dbReference type="CDD" id="cd09272">
    <property type="entry name" value="RNase_HI_RT_Ty1"/>
    <property type="match status" value="1"/>
</dbReference>
<comment type="caution">
    <text evidence="1">The sequence shown here is derived from an EMBL/GenBank/DDBJ whole genome shotgun (WGS) entry which is preliminary data.</text>
</comment>
<sequence>MAFIPTTNPRPLNRPFSVPNLLSGVPNTLFGMKYKRVGNKTCLSQPKHINHGLEKLEASDDDHEKFKQLNINYCSAVGLLNYIASNTRPDLSFAMSNLARYSVKSGLTHWKEFTIDPVRPTEFLSIYSDATWGDNPDSRTSQSGYLCDLFGSLISWNSCKQCSITYSSTEAELNPLVESFHEGVWLKSLINKTWEIQIESQN</sequence>
<dbReference type="VEuPathDB" id="FungiDB:VP01_2418g1"/>